<keyword evidence="2" id="KW-1185">Reference proteome</keyword>
<evidence type="ECO:0000313" key="2">
    <source>
        <dbReference type="Proteomes" id="UP001218218"/>
    </source>
</evidence>
<dbReference type="EMBL" id="JARIHO010000092">
    <property type="protein sequence ID" value="KAJ7306691.1"/>
    <property type="molecule type" value="Genomic_DNA"/>
</dbReference>
<reference evidence="1" key="1">
    <citation type="submission" date="2023-03" db="EMBL/GenBank/DDBJ databases">
        <title>Massive genome expansion in bonnet fungi (Mycena s.s.) driven by repeated elements and novel gene families across ecological guilds.</title>
        <authorList>
            <consortium name="Lawrence Berkeley National Laboratory"/>
            <person name="Harder C.B."/>
            <person name="Miyauchi S."/>
            <person name="Viragh M."/>
            <person name="Kuo A."/>
            <person name="Thoen E."/>
            <person name="Andreopoulos B."/>
            <person name="Lu D."/>
            <person name="Skrede I."/>
            <person name="Drula E."/>
            <person name="Henrissat B."/>
            <person name="Morin E."/>
            <person name="Kohler A."/>
            <person name="Barry K."/>
            <person name="LaButti K."/>
            <person name="Morin E."/>
            <person name="Salamov A."/>
            <person name="Lipzen A."/>
            <person name="Mereny Z."/>
            <person name="Hegedus B."/>
            <person name="Baldrian P."/>
            <person name="Stursova M."/>
            <person name="Weitz H."/>
            <person name="Taylor A."/>
            <person name="Grigoriev I.V."/>
            <person name="Nagy L.G."/>
            <person name="Martin F."/>
            <person name="Kauserud H."/>
        </authorList>
    </citation>
    <scope>NUCLEOTIDE SEQUENCE</scope>
    <source>
        <strain evidence="1">CBHHK002</strain>
    </source>
</reference>
<proteinExistence type="predicted"/>
<dbReference type="Proteomes" id="UP001218218">
    <property type="component" value="Unassembled WGS sequence"/>
</dbReference>
<protein>
    <submittedName>
        <fullName evidence="1">Uncharacterized protein</fullName>
    </submittedName>
</protein>
<sequence length="164" mass="18260">MVNNRKPVVVRKSVLKELRSRHYSMSHNAPRVAATPTHVEKSNPNARYPLVETHFDNASNQPWIHDFIIKLTHGQKVSRFRLFMKRGKVLAANGCAEIAGDVVIMRVAASDSASVVNLRSTDARVADYVFNAAIEHITKFQSAKRARPPKVLAVHRAQAFPGSP</sequence>
<accession>A0AAD7EAP8</accession>
<name>A0AAD7EAP8_9AGAR</name>
<comment type="caution">
    <text evidence="1">The sequence shown here is derived from an EMBL/GenBank/DDBJ whole genome shotgun (WGS) entry which is preliminary data.</text>
</comment>
<dbReference type="AlphaFoldDB" id="A0AAD7EAP8"/>
<evidence type="ECO:0000313" key="1">
    <source>
        <dbReference type="EMBL" id="KAJ7306691.1"/>
    </source>
</evidence>
<gene>
    <name evidence="1" type="ORF">DFH08DRAFT_824644</name>
</gene>
<organism evidence="1 2">
    <name type="scientific">Mycena albidolilacea</name>
    <dbReference type="NCBI Taxonomy" id="1033008"/>
    <lineage>
        <taxon>Eukaryota</taxon>
        <taxon>Fungi</taxon>
        <taxon>Dikarya</taxon>
        <taxon>Basidiomycota</taxon>
        <taxon>Agaricomycotina</taxon>
        <taxon>Agaricomycetes</taxon>
        <taxon>Agaricomycetidae</taxon>
        <taxon>Agaricales</taxon>
        <taxon>Marasmiineae</taxon>
        <taxon>Mycenaceae</taxon>
        <taxon>Mycena</taxon>
    </lineage>
</organism>